<comment type="caution">
    <text evidence="1">The sequence shown here is derived from an EMBL/GenBank/DDBJ whole genome shotgun (WGS) entry which is preliminary data.</text>
</comment>
<dbReference type="AlphaFoldDB" id="A0AB37VXC4"/>
<evidence type="ECO:0000313" key="2">
    <source>
        <dbReference type="Proteomes" id="UP000292340"/>
    </source>
</evidence>
<reference evidence="1" key="2">
    <citation type="journal article" date="2019" name="bioRxiv">
        <title>Genomics, evolutionary history and diagnostics of the Alternaria alternata species group including apple and Asian pear pathotypes.</title>
        <authorList>
            <person name="Armitage A.D."/>
            <person name="Cockerton H.M."/>
            <person name="Sreenivasaprasad S."/>
            <person name="Woodhall J.W."/>
            <person name="Lane C.R."/>
            <person name="Harrison R.J."/>
            <person name="Clarkson J.P."/>
        </authorList>
    </citation>
    <scope>NUCLEOTIDE SEQUENCE</scope>
    <source>
        <strain evidence="1">FERA 1164</strain>
    </source>
</reference>
<name>A0AB37VXC4_9PLEO</name>
<proteinExistence type="predicted"/>
<dbReference type="EMBL" id="PDXB01000095">
    <property type="protein sequence ID" value="RYN15815.1"/>
    <property type="molecule type" value="Genomic_DNA"/>
</dbReference>
<evidence type="ECO:0008006" key="3">
    <source>
        <dbReference type="Google" id="ProtNLM"/>
    </source>
</evidence>
<gene>
    <name evidence="1" type="ORF">AA0115_g12770</name>
</gene>
<protein>
    <recommendedName>
        <fullName evidence="3">Fungal N-terminal domain-containing protein</fullName>
    </recommendedName>
</protein>
<reference evidence="1" key="1">
    <citation type="submission" date="2017-10" db="EMBL/GenBank/DDBJ databases">
        <authorList>
            <person name="Armitage A.D."/>
            <person name="Barbara D.J."/>
            <person name="Woodhall J.W."/>
            <person name="Sreenivasaprasad S."/>
            <person name="Lane C.R."/>
            <person name="Clarkson J.P."/>
            <person name="Harrison R.J."/>
        </authorList>
    </citation>
    <scope>NUCLEOTIDE SEQUENCE</scope>
    <source>
        <strain evidence="1">FERA 1164</strain>
    </source>
</reference>
<dbReference type="Proteomes" id="UP000292340">
    <property type="component" value="Unassembled WGS sequence"/>
</dbReference>
<organism evidence="1 2">
    <name type="scientific">Alternaria tenuissima</name>
    <dbReference type="NCBI Taxonomy" id="119927"/>
    <lineage>
        <taxon>Eukaryota</taxon>
        <taxon>Fungi</taxon>
        <taxon>Dikarya</taxon>
        <taxon>Ascomycota</taxon>
        <taxon>Pezizomycotina</taxon>
        <taxon>Dothideomycetes</taxon>
        <taxon>Pleosporomycetidae</taxon>
        <taxon>Pleosporales</taxon>
        <taxon>Pleosporineae</taxon>
        <taxon>Pleosporaceae</taxon>
        <taxon>Alternaria</taxon>
        <taxon>Alternaria sect. Alternaria</taxon>
        <taxon>Alternaria alternata complex</taxon>
    </lineage>
</organism>
<accession>A0AB37VXC4</accession>
<sequence length="121" mass="12900">MADPFSITGSAVGVVSLAIQLCKGLEWYVSGVKDAKDKAGKIAADTEELTNLLELLEIIVAKVDPSQSVSTTLTGIASCADAIATIRKKLKPDDLASDGKIKRRPAYDTAESTYCTTRTRH</sequence>
<evidence type="ECO:0000313" key="1">
    <source>
        <dbReference type="EMBL" id="RYN15815.1"/>
    </source>
</evidence>